<evidence type="ECO:0000313" key="2">
    <source>
        <dbReference type="EMBL" id="QCD60177.1"/>
    </source>
</evidence>
<feature type="transmembrane region" description="Helical" evidence="1">
    <location>
        <begin position="148"/>
        <end position="163"/>
    </location>
</feature>
<feature type="transmembrane region" description="Helical" evidence="1">
    <location>
        <begin position="44"/>
        <end position="63"/>
    </location>
</feature>
<feature type="transmembrane region" description="Helical" evidence="1">
    <location>
        <begin position="75"/>
        <end position="101"/>
    </location>
</feature>
<dbReference type="RefSeq" id="WP_175436635.1">
    <property type="nucleotide sequence ID" value="NZ_CP021978.1"/>
</dbReference>
<organism evidence="2 3">
    <name type="scientific">Streptomyces hawaiiensis</name>
    <dbReference type="NCBI Taxonomy" id="67305"/>
    <lineage>
        <taxon>Bacteria</taxon>
        <taxon>Bacillati</taxon>
        <taxon>Actinomycetota</taxon>
        <taxon>Actinomycetes</taxon>
        <taxon>Kitasatosporales</taxon>
        <taxon>Streptomycetaceae</taxon>
        <taxon>Streptomyces</taxon>
    </lineage>
</organism>
<dbReference type="Proteomes" id="UP000495940">
    <property type="component" value="Chromosome"/>
</dbReference>
<keyword evidence="1" id="KW-1133">Transmembrane helix</keyword>
<keyword evidence="1" id="KW-0812">Transmembrane</keyword>
<protein>
    <submittedName>
        <fullName evidence="2">Uncharacterized protein</fullName>
    </submittedName>
</protein>
<dbReference type="EMBL" id="CP021978">
    <property type="protein sequence ID" value="QCD60177.1"/>
    <property type="molecule type" value="Genomic_DNA"/>
</dbReference>
<keyword evidence="3" id="KW-1185">Reference proteome</keyword>
<feature type="transmembrane region" description="Helical" evidence="1">
    <location>
        <begin position="169"/>
        <end position="191"/>
    </location>
</feature>
<sequence>MTSLPALRTMALVTVAPLLLAAAGVMHPRHLTAAAADHWAVLHIALLPVFPFLALGLVLPLWGRPRRDIEGALTVLAWAGSLCYAAYYAGLDAVAGISAGVVVGHGVHGAAGGLFATGDELGRAGVCGLAVAVLATCALLGRRHGIRVLPGGAILLAACWSFWDSHIFWPRGVFTMLGFALGFALLTVATSGGGHDATLRKTPANP</sequence>
<name>A0A6G5RRJ3_9ACTN</name>
<accession>A0A6G5RRJ3</accession>
<gene>
    <name evidence="2" type="ORF">CEB94_39475</name>
</gene>
<proteinExistence type="predicted"/>
<dbReference type="KEGG" id="shaw:CEB94_39475"/>
<evidence type="ECO:0000313" key="3">
    <source>
        <dbReference type="Proteomes" id="UP000495940"/>
    </source>
</evidence>
<reference evidence="2 3" key="1">
    <citation type="submission" date="2017-06" db="EMBL/GenBank/DDBJ databases">
        <title>Complete Genome Sequence of Streptomyces hawaiiensis NRRL 15010 and insights into acyldepsipeptides biosynthesis.</title>
        <authorList>
            <person name="Mariita R.M."/>
            <person name="Sello J.K."/>
        </authorList>
    </citation>
    <scope>NUCLEOTIDE SEQUENCE [LARGE SCALE GENOMIC DNA]</scope>
    <source>
        <strain evidence="2 3">ATCC 12236</strain>
    </source>
</reference>
<feature type="transmembrane region" description="Helical" evidence="1">
    <location>
        <begin position="121"/>
        <end position="141"/>
    </location>
</feature>
<evidence type="ECO:0000256" key="1">
    <source>
        <dbReference type="SAM" id="Phobius"/>
    </source>
</evidence>
<dbReference type="AlphaFoldDB" id="A0A6G5RRJ3"/>
<keyword evidence="1" id="KW-0472">Membrane</keyword>